<name>A0A3D8J8F1_9HELI</name>
<dbReference type="Gene3D" id="1.10.287.380">
    <property type="entry name" value="Valyl-tRNA synthetase, C-terminal domain"/>
    <property type="match status" value="1"/>
</dbReference>
<keyword evidence="1" id="KW-0547">Nucleotide-binding</keyword>
<dbReference type="GO" id="GO:0003677">
    <property type="term" value="F:DNA binding"/>
    <property type="evidence" value="ECO:0007669"/>
    <property type="project" value="InterPro"/>
</dbReference>
<evidence type="ECO:0000259" key="4">
    <source>
        <dbReference type="PROSITE" id="PS50893"/>
    </source>
</evidence>
<feature type="coiled-coil region" evidence="3">
    <location>
        <begin position="613"/>
        <end position="665"/>
    </location>
</feature>
<organism evidence="5 6">
    <name type="scientific">Helicobacter aurati</name>
    <dbReference type="NCBI Taxonomy" id="137778"/>
    <lineage>
        <taxon>Bacteria</taxon>
        <taxon>Pseudomonadati</taxon>
        <taxon>Campylobacterota</taxon>
        <taxon>Epsilonproteobacteria</taxon>
        <taxon>Campylobacterales</taxon>
        <taxon>Helicobacteraceae</taxon>
        <taxon>Helicobacter</taxon>
    </lineage>
</organism>
<dbReference type="PROSITE" id="PS00211">
    <property type="entry name" value="ABC_TRANSPORTER_1"/>
    <property type="match status" value="2"/>
</dbReference>
<dbReference type="InterPro" id="IPR003593">
    <property type="entry name" value="AAA+_ATPase"/>
</dbReference>
<comment type="caution">
    <text evidence="5">The sequence shown here is derived from an EMBL/GenBank/DDBJ whole genome shotgun (WGS) entry which is preliminary data.</text>
</comment>
<protein>
    <submittedName>
        <fullName evidence="5">ABC transporter ATP-binding protein</fullName>
    </submittedName>
</protein>
<feature type="domain" description="ABC transporter" evidence="4">
    <location>
        <begin position="4"/>
        <end position="255"/>
    </location>
</feature>
<dbReference type="GO" id="GO:0005524">
    <property type="term" value="F:ATP binding"/>
    <property type="evidence" value="ECO:0007669"/>
    <property type="project" value="UniProtKB-KW"/>
</dbReference>
<dbReference type="InterPro" id="IPR037118">
    <property type="entry name" value="Val-tRNA_synth_C_sf"/>
</dbReference>
<evidence type="ECO:0000256" key="1">
    <source>
        <dbReference type="ARBA" id="ARBA00022741"/>
    </source>
</evidence>
<dbReference type="Gene3D" id="3.40.50.300">
    <property type="entry name" value="P-loop containing nucleotide triphosphate hydrolases"/>
    <property type="match status" value="2"/>
</dbReference>
<proteinExistence type="predicted"/>
<accession>A0A3D8J8F1</accession>
<sequence>MTLLSLLGVSKRYGDKVLLNNIALTLKEKERIALIGRNGSGKSTLLKIIDSSVQQDVGQRMAKNDLQIAVLPQHLSFNTNHTVWQSIESSLSALKNAHDRWMQIANIQGFLDNTTLRQEYDRLYSYITQHDGWDLESKIQYIMQNFAITDYKNRLSVSLSGGEQKRVALACILLQNADVIILDEPTNHLDVEMVEFLEQVLCKISSTVIFISHDRYFIDKVATRIIELENGNLSNFIKPSHTEGAYLGYLQIKQQMLHSAQKEQEILKKILKSEEQWLQRGVQARRKRNEGRKERLLALRAKVKSMPSSIRNITQTLERTFNNLAQEDPKNNKKILFELRDFTIRSNDTILINTLNLVISQGEKIGVVGRNGSGKSTFLKALLGEYQDQQLTNAAITITGKLIKSPIRIGYFDQHKKMLQDSKTLIETFCPNGGDTITIDGKNIHVYGYLKQFLFPQSELEKKIGLLSGGEKSRVALALLFTKQYDCLILDEPTNDLDIVTMNIVEEYLQRYKGAVIFVSHDRYFVDKIAQRLLVLRAQDSTKNEPTHFISHKSYSEIIDQYNELKELTCVYNDEIKVNSVNVKNTRQTTCDKSQDSIRKQSKKLSYKDQLEYDNIESQIEELERAVALLEHRLATPEEYRRYGVERLSEELRSAQAELESKWQRFAALCDR</sequence>
<feature type="domain" description="ABC transporter" evidence="4">
    <location>
        <begin position="337"/>
        <end position="563"/>
    </location>
</feature>
<dbReference type="InterPro" id="IPR051309">
    <property type="entry name" value="ABCF_ATPase"/>
</dbReference>
<dbReference type="InterPro" id="IPR032524">
    <property type="entry name" value="ABC_tran_C"/>
</dbReference>
<dbReference type="PROSITE" id="PS50893">
    <property type="entry name" value="ABC_TRANSPORTER_2"/>
    <property type="match status" value="2"/>
</dbReference>
<reference evidence="5 6" key="1">
    <citation type="submission" date="2018-04" db="EMBL/GenBank/DDBJ databases">
        <title>Novel Campyloabacter and Helicobacter Species and Strains.</title>
        <authorList>
            <person name="Mannion A.J."/>
            <person name="Shen Z."/>
            <person name="Fox J.G."/>
        </authorList>
    </citation>
    <scope>NUCLEOTIDE SEQUENCE [LARGE SCALE GENOMIC DNA]</scope>
    <source>
        <strain evidence="5 6">MIT 97-5075</strain>
    </source>
</reference>
<evidence type="ECO:0000313" key="5">
    <source>
        <dbReference type="EMBL" id="RDU73455.1"/>
    </source>
</evidence>
<dbReference type="InterPro" id="IPR027417">
    <property type="entry name" value="P-loop_NTPase"/>
</dbReference>
<keyword evidence="3" id="KW-0175">Coiled coil</keyword>
<dbReference type="Pfam" id="PF16326">
    <property type="entry name" value="ABC_tran_CTD"/>
    <property type="match status" value="1"/>
</dbReference>
<dbReference type="CDD" id="cd03221">
    <property type="entry name" value="ABCF_EF-3"/>
    <property type="match status" value="2"/>
</dbReference>
<dbReference type="AlphaFoldDB" id="A0A3D8J8F1"/>
<dbReference type="InterPro" id="IPR017871">
    <property type="entry name" value="ABC_transporter-like_CS"/>
</dbReference>
<dbReference type="InterPro" id="IPR003439">
    <property type="entry name" value="ABC_transporter-like_ATP-bd"/>
</dbReference>
<dbReference type="EMBL" id="NXLW01000002">
    <property type="protein sequence ID" value="RDU73455.1"/>
    <property type="molecule type" value="Genomic_DNA"/>
</dbReference>
<dbReference type="SUPFAM" id="SSF52540">
    <property type="entry name" value="P-loop containing nucleoside triphosphate hydrolases"/>
    <property type="match status" value="2"/>
</dbReference>
<dbReference type="Pfam" id="PF00005">
    <property type="entry name" value="ABC_tran"/>
    <property type="match status" value="2"/>
</dbReference>
<dbReference type="PANTHER" id="PTHR42855:SF1">
    <property type="entry name" value="ABC TRANSPORTER DOMAIN-CONTAINING PROTEIN"/>
    <property type="match status" value="1"/>
</dbReference>
<gene>
    <name evidence="5" type="ORF">CQA66_01990</name>
</gene>
<dbReference type="RefSeq" id="WP_104763647.1">
    <property type="nucleotide sequence ID" value="NZ_FZPM01000027.1"/>
</dbReference>
<dbReference type="GO" id="GO:0016887">
    <property type="term" value="F:ATP hydrolysis activity"/>
    <property type="evidence" value="ECO:0007669"/>
    <property type="project" value="InterPro"/>
</dbReference>
<dbReference type="Proteomes" id="UP000256424">
    <property type="component" value="Unassembled WGS sequence"/>
</dbReference>
<dbReference type="PANTHER" id="PTHR42855">
    <property type="entry name" value="ABC TRANSPORTER ATP-BINDING SUBUNIT"/>
    <property type="match status" value="1"/>
</dbReference>
<dbReference type="OrthoDB" id="9762369at2"/>
<dbReference type="FunFam" id="3.40.50.300:FF:000011">
    <property type="entry name" value="Putative ABC transporter ATP-binding component"/>
    <property type="match status" value="1"/>
</dbReference>
<evidence type="ECO:0000256" key="3">
    <source>
        <dbReference type="SAM" id="Coils"/>
    </source>
</evidence>
<evidence type="ECO:0000313" key="6">
    <source>
        <dbReference type="Proteomes" id="UP000256424"/>
    </source>
</evidence>
<keyword evidence="2 5" id="KW-0067">ATP-binding</keyword>
<keyword evidence="6" id="KW-1185">Reference proteome</keyword>
<dbReference type="SMART" id="SM00382">
    <property type="entry name" value="AAA"/>
    <property type="match status" value="2"/>
</dbReference>
<evidence type="ECO:0000256" key="2">
    <source>
        <dbReference type="ARBA" id="ARBA00022840"/>
    </source>
</evidence>